<feature type="transmembrane region" description="Helical" evidence="1">
    <location>
        <begin position="72"/>
        <end position="92"/>
    </location>
</feature>
<dbReference type="AlphaFoldDB" id="A0A953LGX4"/>
<organism evidence="2 3">
    <name type="scientific">Symbiobacterium thermophilum</name>
    <dbReference type="NCBI Taxonomy" id="2734"/>
    <lineage>
        <taxon>Bacteria</taxon>
        <taxon>Bacillati</taxon>
        <taxon>Bacillota</taxon>
        <taxon>Clostridia</taxon>
        <taxon>Eubacteriales</taxon>
        <taxon>Symbiobacteriaceae</taxon>
        <taxon>Symbiobacterium</taxon>
    </lineage>
</organism>
<accession>A0A953LGX4</accession>
<name>A0A953LGX4_SYMTR</name>
<keyword evidence="1" id="KW-0472">Membrane</keyword>
<keyword evidence="1" id="KW-0812">Transmembrane</keyword>
<keyword evidence="1" id="KW-1133">Transmembrane helix</keyword>
<dbReference type="EMBL" id="PIUK01000034">
    <property type="protein sequence ID" value="MBY6275661.1"/>
    <property type="molecule type" value="Genomic_DNA"/>
</dbReference>
<protein>
    <submittedName>
        <fullName evidence="2">Uncharacterized protein</fullName>
    </submittedName>
</protein>
<evidence type="ECO:0000256" key="1">
    <source>
        <dbReference type="SAM" id="Phobius"/>
    </source>
</evidence>
<dbReference type="RefSeq" id="WP_273378578.1">
    <property type="nucleotide sequence ID" value="NZ_PIUK01000034.1"/>
</dbReference>
<dbReference type="Proteomes" id="UP000732377">
    <property type="component" value="Unassembled WGS sequence"/>
</dbReference>
<reference evidence="2" key="1">
    <citation type="submission" date="2017-11" db="EMBL/GenBank/DDBJ databases">
        <title>Three new genomes from thermophilic consortium.</title>
        <authorList>
            <person name="Quaggio R."/>
            <person name="Amgarten D."/>
            <person name="Setubal J.C."/>
        </authorList>
    </citation>
    <scope>NUCLEOTIDE SEQUENCE</scope>
    <source>
        <strain evidence="2">ZCTH01-B2</strain>
    </source>
</reference>
<feature type="transmembrane region" description="Helical" evidence="1">
    <location>
        <begin position="46"/>
        <end position="65"/>
    </location>
</feature>
<evidence type="ECO:0000313" key="3">
    <source>
        <dbReference type="Proteomes" id="UP000732377"/>
    </source>
</evidence>
<sequence length="97" mass="10373">MNKLIGIILVLVGLLALFRFTMSSAWLFLLIAAGLALAVKSGWLGRGGYALAVVFALLAVAGLAVRTVVFGLAMLFRLAPLILLAVGIYYVYKAFVR</sequence>
<gene>
    <name evidence="2" type="ORF">CWE10_05465</name>
</gene>
<proteinExistence type="predicted"/>
<comment type="caution">
    <text evidence="2">The sequence shown here is derived from an EMBL/GenBank/DDBJ whole genome shotgun (WGS) entry which is preliminary data.</text>
</comment>
<evidence type="ECO:0000313" key="2">
    <source>
        <dbReference type="EMBL" id="MBY6275661.1"/>
    </source>
</evidence>